<gene>
    <name evidence="2" type="ORF">Plec18167_005181</name>
</gene>
<proteinExistence type="predicted"/>
<accession>A0ABR3XMI2</accession>
<evidence type="ECO:0000313" key="2">
    <source>
        <dbReference type="EMBL" id="KAL1876772.1"/>
    </source>
</evidence>
<evidence type="ECO:0000313" key="3">
    <source>
        <dbReference type="Proteomes" id="UP001583193"/>
    </source>
</evidence>
<comment type="caution">
    <text evidence="2">The sequence shown here is derived from an EMBL/GenBank/DDBJ whole genome shotgun (WGS) entry which is preliminary data.</text>
</comment>
<sequence length="467" mass="47779">MIGGLGNALPGGDTLPLGATSGLGGATSGLGSATDALGGLGGGGGLGGLTGGGQGLNVAGLVGIGSDEAALLDLNPAKKKAQIEKEEKMKTALNQKHREEQQALKKELDNKTITQEQYDQRKQQLDLKQKQEGDQLLAQINQDRQQLLQEQSTGNASSGGLTNGLGGATSGLGGATNGLGGAANGLGGATNTLGGASNGLGGLTGGNALGDLTGGLGGLGGVTGGLGGLTGGAGGLTGGLLPGDQGLNVAGVLGVGSNEDAILDLNPAKKKKQIEKEQQAVQQLRQKQERERQVLKQALSQNQISQSDYDFRQQQLAASHQQQAQTLKNQIQASRQETINEIKQENTSSAGVSQGQHSGYCSGFSGLFHAYLVDTTPGQYDATPAYVLTFPSAAAADQWYQVVGPAQNVQCVSPQFYTYQDIPPHPVAYQAQYQNWTPGRHVIFAPARSSHSIVQPQVPAGSQGASN</sequence>
<protein>
    <submittedName>
        <fullName evidence="2">Uncharacterized protein</fullName>
    </submittedName>
</protein>
<organism evidence="2 3">
    <name type="scientific">Paecilomyces lecythidis</name>
    <dbReference type="NCBI Taxonomy" id="3004212"/>
    <lineage>
        <taxon>Eukaryota</taxon>
        <taxon>Fungi</taxon>
        <taxon>Dikarya</taxon>
        <taxon>Ascomycota</taxon>
        <taxon>Pezizomycotina</taxon>
        <taxon>Eurotiomycetes</taxon>
        <taxon>Eurotiomycetidae</taxon>
        <taxon>Eurotiales</taxon>
        <taxon>Thermoascaceae</taxon>
        <taxon>Paecilomyces</taxon>
    </lineage>
</organism>
<dbReference type="Proteomes" id="UP001583193">
    <property type="component" value="Unassembled WGS sequence"/>
</dbReference>
<reference evidence="2 3" key="1">
    <citation type="journal article" date="2024" name="IMA Fungus">
        <title>IMA Genome - F19 : A genome assembly and annotation guide to empower mycologists, including annotated draft genome sequences of Ceratocystis pirilliformis, Diaporthe australafricana, Fusarium ophioides, Paecilomyces lecythidis, and Sporothrix stenoceras.</title>
        <authorList>
            <person name="Aylward J."/>
            <person name="Wilson A.M."/>
            <person name="Visagie C.M."/>
            <person name="Spraker J."/>
            <person name="Barnes I."/>
            <person name="Buitendag C."/>
            <person name="Ceriani C."/>
            <person name="Del Mar Angel L."/>
            <person name="du Plessis D."/>
            <person name="Fuchs T."/>
            <person name="Gasser K."/>
            <person name="Kramer D."/>
            <person name="Li W."/>
            <person name="Munsamy K."/>
            <person name="Piso A."/>
            <person name="Price J.L."/>
            <person name="Sonnekus B."/>
            <person name="Thomas C."/>
            <person name="van der Nest A."/>
            <person name="van Dijk A."/>
            <person name="van Heerden A."/>
            <person name="van Vuuren N."/>
            <person name="Yilmaz N."/>
            <person name="Duong T.A."/>
            <person name="van der Merwe N.A."/>
            <person name="Wingfield M.J."/>
            <person name="Wingfield B.D."/>
        </authorList>
    </citation>
    <scope>NUCLEOTIDE SEQUENCE [LARGE SCALE GENOMIC DNA]</scope>
    <source>
        <strain evidence="2 3">CMW 18167</strain>
    </source>
</reference>
<keyword evidence="1" id="KW-0175">Coiled coil</keyword>
<keyword evidence="3" id="KW-1185">Reference proteome</keyword>
<name>A0ABR3XMI2_9EURO</name>
<feature type="coiled-coil region" evidence="1">
    <location>
        <begin position="83"/>
        <end position="150"/>
    </location>
</feature>
<evidence type="ECO:0000256" key="1">
    <source>
        <dbReference type="SAM" id="Coils"/>
    </source>
</evidence>
<dbReference type="EMBL" id="JAVDPF010000015">
    <property type="protein sequence ID" value="KAL1876772.1"/>
    <property type="molecule type" value="Genomic_DNA"/>
</dbReference>
<feature type="coiled-coil region" evidence="1">
    <location>
        <begin position="270"/>
        <end position="337"/>
    </location>
</feature>